<dbReference type="GO" id="GO:0140664">
    <property type="term" value="F:ATP-dependent DNA damage sensor activity"/>
    <property type="evidence" value="ECO:0007669"/>
    <property type="project" value="InterPro"/>
</dbReference>
<dbReference type="Gene3D" id="3.30.230.10">
    <property type="match status" value="1"/>
</dbReference>
<dbReference type="InterPro" id="IPR036890">
    <property type="entry name" value="HATPase_C_sf"/>
</dbReference>
<organism evidence="8 9">
    <name type="scientific">Thelephora terrestris</name>
    <dbReference type="NCBI Taxonomy" id="56493"/>
    <lineage>
        <taxon>Eukaryota</taxon>
        <taxon>Fungi</taxon>
        <taxon>Dikarya</taxon>
        <taxon>Basidiomycota</taxon>
        <taxon>Agaricomycotina</taxon>
        <taxon>Agaricomycetes</taxon>
        <taxon>Thelephorales</taxon>
        <taxon>Thelephoraceae</taxon>
        <taxon>Thelephora</taxon>
    </lineage>
</organism>
<comment type="subcellular location">
    <subcellularLocation>
        <location evidence="1">Nucleus</location>
    </subcellularLocation>
</comment>
<dbReference type="Pfam" id="PF13589">
    <property type="entry name" value="HATPase_c_3"/>
    <property type="match status" value="1"/>
</dbReference>
<dbReference type="GO" id="GO:0030983">
    <property type="term" value="F:mismatched DNA binding"/>
    <property type="evidence" value="ECO:0007669"/>
    <property type="project" value="InterPro"/>
</dbReference>
<name>A0A9P6HMZ8_9AGAM</name>
<dbReference type="CDD" id="cd16926">
    <property type="entry name" value="HATPase_MutL-MLH-PMS-like"/>
    <property type="match status" value="1"/>
</dbReference>
<dbReference type="GO" id="GO:0061982">
    <property type="term" value="P:meiosis I cell cycle process"/>
    <property type="evidence" value="ECO:0007669"/>
    <property type="project" value="UniProtKB-ARBA"/>
</dbReference>
<dbReference type="EMBL" id="WIUZ02000004">
    <property type="protein sequence ID" value="KAF9788700.1"/>
    <property type="molecule type" value="Genomic_DNA"/>
</dbReference>
<evidence type="ECO:0000313" key="9">
    <source>
        <dbReference type="Proteomes" id="UP000736335"/>
    </source>
</evidence>
<reference evidence="8" key="2">
    <citation type="submission" date="2020-11" db="EMBL/GenBank/DDBJ databases">
        <authorList>
            <consortium name="DOE Joint Genome Institute"/>
            <person name="Kuo A."/>
            <person name="Miyauchi S."/>
            <person name="Kiss E."/>
            <person name="Drula E."/>
            <person name="Kohler A."/>
            <person name="Sanchez-Garcia M."/>
            <person name="Andreopoulos B."/>
            <person name="Barry K.W."/>
            <person name="Bonito G."/>
            <person name="Buee M."/>
            <person name="Carver A."/>
            <person name="Chen C."/>
            <person name="Cichocki N."/>
            <person name="Clum A."/>
            <person name="Culley D."/>
            <person name="Crous P.W."/>
            <person name="Fauchery L."/>
            <person name="Girlanda M."/>
            <person name="Hayes R."/>
            <person name="Keri Z."/>
            <person name="Labutti K."/>
            <person name="Lipzen A."/>
            <person name="Lombard V."/>
            <person name="Magnuson J."/>
            <person name="Maillard F."/>
            <person name="Morin E."/>
            <person name="Murat C."/>
            <person name="Nolan M."/>
            <person name="Ohm R."/>
            <person name="Pangilinan J."/>
            <person name="Pereira M."/>
            <person name="Perotto S."/>
            <person name="Peter M."/>
            <person name="Riley R."/>
            <person name="Sitrit Y."/>
            <person name="Stielow B."/>
            <person name="Szollosi G."/>
            <person name="Zifcakova L."/>
            <person name="Stursova M."/>
            <person name="Spatafora J.W."/>
            <person name="Tedersoo L."/>
            <person name="Vaario L.-M."/>
            <person name="Yamada A."/>
            <person name="Yan M."/>
            <person name="Wang P."/>
            <person name="Xu J."/>
            <person name="Bruns T."/>
            <person name="Baldrian P."/>
            <person name="Vilgalys R."/>
            <person name="Henrissat B."/>
            <person name="Grigoriev I.V."/>
            <person name="Hibbett D."/>
            <person name="Nagy L.G."/>
            <person name="Martin F.M."/>
        </authorList>
    </citation>
    <scope>NUCLEOTIDE SEQUENCE</scope>
    <source>
        <strain evidence="8">UH-Tt-Lm1</strain>
    </source>
</reference>
<dbReference type="SUPFAM" id="SSF54211">
    <property type="entry name" value="Ribosomal protein S5 domain 2-like"/>
    <property type="match status" value="1"/>
</dbReference>
<dbReference type="Pfam" id="PF16413">
    <property type="entry name" value="Mlh1_C"/>
    <property type="match status" value="1"/>
</dbReference>
<dbReference type="SMART" id="SM01340">
    <property type="entry name" value="DNA_mis_repair"/>
    <property type="match status" value="1"/>
</dbReference>
<keyword evidence="3" id="KW-0227">DNA damage</keyword>
<comment type="similarity">
    <text evidence="2">Belongs to the DNA mismatch repair MutL/HexB family.</text>
</comment>
<evidence type="ECO:0000256" key="1">
    <source>
        <dbReference type="ARBA" id="ARBA00004123"/>
    </source>
</evidence>
<evidence type="ECO:0000256" key="5">
    <source>
        <dbReference type="ARBA" id="ARBA00023242"/>
    </source>
</evidence>
<keyword evidence="5" id="KW-0539">Nucleus</keyword>
<keyword evidence="9" id="KW-1185">Reference proteome</keyword>
<dbReference type="InterPro" id="IPR014721">
    <property type="entry name" value="Ribsml_uS5_D2-typ_fold_subgr"/>
</dbReference>
<dbReference type="PANTHER" id="PTHR10073:SF12">
    <property type="entry name" value="DNA MISMATCH REPAIR PROTEIN MLH1"/>
    <property type="match status" value="1"/>
</dbReference>
<dbReference type="Gene3D" id="3.30.565.10">
    <property type="entry name" value="Histidine kinase-like ATPase, C-terminal domain"/>
    <property type="match status" value="1"/>
</dbReference>
<dbReference type="GO" id="GO:0005524">
    <property type="term" value="F:ATP binding"/>
    <property type="evidence" value="ECO:0007669"/>
    <property type="project" value="InterPro"/>
</dbReference>
<dbReference type="Pfam" id="PF01119">
    <property type="entry name" value="DNA_mis_repair"/>
    <property type="match status" value="1"/>
</dbReference>
<evidence type="ECO:0000259" key="7">
    <source>
        <dbReference type="SMART" id="SM01340"/>
    </source>
</evidence>
<feature type="compositionally biased region" description="Polar residues" evidence="6">
    <location>
        <begin position="359"/>
        <end position="377"/>
    </location>
</feature>
<evidence type="ECO:0000256" key="4">
    <source>
        <dbReference type="ARBA" id="ARBA00023204"/>
    </source>
</evidence>
<dbReference type="InterPro" id="IPR032189">
    <property type="entry name" value="Mlh1_C"/>
</dbReference>
<evidence type="ECO:0000313" key="8">
    <source>
        <dbReference type="EMBL" id="KAF9788700.1"/>
    </source>
</evidence>
<dbReference type="InterPro" id="IPR038973">
    <property type="entry name" value="MutL/Mlh/Pms-like"/>
</dbReference>
<feature type="compositionally biased region" description="Low complexity" evidence="6">
    <location>
        <begin position="441"/>
        <end position="451"/>
    </location>
</feature>
<dbReference type="GO" id="GO:0032389">
    <property type="term" value="C:MutLalpha complex"/>
    <property type="evidence" value="ECO:0007669"/>
    <property type="project" value="TreeGrafter"/>
</dbReference>
<dbReference type="InterPro" id="IPR014762">
    <property type="entry name" value="DNA_mismatch_repair_CS"/>
</dbReference>
<dbReference type="InterPro" id="IPR020568">
    <property type="entry name" value="Ribosomal_Su5_D2-typ_SF"/>
</dbReference>
<dbReference type="FunFam" id="3.30.565.10:FF:000109">
    <property type="entry name" value="Related to MLH1-DNA mismatch repair protein"/>
    <property type="match status" value="1"/>
</dbReference>
<dbReference type="PANTHER" id="PTHR10073">
    <property type="entry name" value="DNA MISMATCH REPAIR PROTEIN MLH, PMS, MUTL"/>
    <property type="match status" value="1"/>
</dbReference>
<dbReference type="InterPro" id="IPR013507">
    <property type="entry name" value="DNA_mismatch_S5_2-like"/>
</dbReference>
<dbReference type="SUPFAM" id="SSF55874">
    <property type="entry name" value="ATPase domain of HSP90 chaperone/DNA topoisomerase II/histidine kinase"/>
    <property type="match status" value="1"/>
</dbReference>
<dbReference type="InterPro" id="IPR002099">
    <property type="entry name" value="MutL/Mlh/PMS"/>
</dbReference>
<dbReference type="FunFam" id="3.30.230.10:FF:000014">
    <property type="entry name" value="DNA mismatch repair protein Mlh1"/>
    <property type="match status" value="1"/>
</dbReference>
<proteinExistence type="inferred from homology"/>
<dbReference type="PROSITE" id="PS00058">
    <property type="entry name" value="DNA_MISMATCH_REPAIR_1"/>
    <property type="match status" value="1"/>
</dbReference>
<feature type="region of interest" description="Disordered" evidence="6">
    <location>
        <begin position="356"/>
        <end position="488"/>
    </location>
</feature>
<dbReference type="GO" id="GO:0006298">
    <property type="term" value="P:mismatch repair"/>
    <property type="evidence" value="ECO:0007669"/>
    <property type="project" value="InterPro"/>
</dbReference>
<keyword evidence="4" id="KW-0234">DNA repair</keyword>
<gene>
    <name evidence="8" type="ORF">BJ322DRAFT_1106670</name>
</gene>
<feature type="compositionally biased region" description="Basic and acidic residues" evidence="6">
    <location>
        <begin position="452"/>
        <end position="486"/>
    </location>
</feature>
<evidence type="ECO:0000256" key="6">
    <source>
        <dbReference type="SAM" id="MobiDB-lite"/>
    </source>
</evidence>
<feature type="domain" description="DNA mismatch repair protein S5" evidence="7">
    <location>
        <begin position="229"/>
        <end position="357"/>
    </location>
</feature>
<dbReference type="Proteomes" id="UP000736335">
    <property type="component" value="Unassembled WGS sequence"/>
</dbReference>
<comment type="caution">
    <text evidence="8">The sequence shown here is derived from an EMBL/GenBank/DDBJ whole genome shotgun (WGS) entry which is preliminary data.</text>
</comment>
<evidence type="ECO:0000256" key="3">
    <source>
        <dbReference type="ARBA" id="ARBA00022763"/>
    </source>
</evidence>
<reference evidence="8" key="1">
    <citation type="journal article" date="2020" name="Nat. Commun.">
        <title>Large-scale genome sequencing of mycorrhizal fungi provides insights into the early evolution of symbiotic traits.</title>
        <authorList>
            <person name="Miyauchi S."/>
            <person name="Kiss E."/>
            <person name="Kuo A."/>
            <person name="Drula E."/>
            <person name="Kohler A."/>
            <person name="Sanchez-Garcia M."/>
            <person name="Morin E."/>
            <person name="Andreopoulos B."/>
            <person name="Barry K.W."/>
            <person name="Bonito G."/>
            <person name="Buee M."/>
            <person name="Carver A."/>
            <person name="Chen C."/>
            <person name="Cichocki N."/>
            <person name="Clum A."/>
            <person name="Culley D."/>
            <person name="Crous P.W."/>
            <person name="Fauchery L."/>
            <person name="Girlanda M."/>
            <person name="Hayes R.D."/>
            <person name="Keri Z."/>
            <person name="LaButti K."/>
            <person name="Lipzen A."/>
            <person name="Lombard V."/>
            <person name="Magnuson J."/>
            <person name="Maillard F."/>
            <person name="Murat C."/>
            <person name="Nolan M."/>
            <person name="Ohm R.A."/>
            <person name="Pangilinan J."/>
            <person name="Pereira M.F."/>
            <person name="Perotto S."/>
            <person name="Peter M."/>
            <person name="Pfister S."/>
            <person name="Riley R."/>
            <person name="Sitrit Y."/>
            <person name="Stielow J.B."/>
            <person name="Szollosi G."/>
            <person name="Zifcakova L."/>
            <person name="Stursova M."/>
            <person name="Spatafora J.W."/>
            <person name="Tedersoo L."/>
            <person name="Vaario L.M."/>
            <person name="Yamada A."/>
            <person name="Yan M."/>
            <person name="Wang P."/>
            <person name="Xu J."/>
            <person name="Bruns T."/>
            <person name="Baldrian P."/>
            <person name="Vilgalys R."/>
            <person name="Dunand C."/>
            <person name="Henrissat B."/>
            <person name="Grigoriev I.V."/>
            <person name="Hibbett D."/>
            <person name="Nagy L.G."/>
            <person name="Martin F.M."/>
        </authorList>
    </citation>
    <scope>NUCLEOTIDE SEQUENCE</scope>
    <source>
        <strain evidence="8">UH-Tt-Lm1</strain>
    </source>
</reference>
<sequence>MPDDQITPTEPKPIIRLKESVINKIAAGEIIHRPSSALKELIENCLDAGSTSIRVTIKDGGMKLLQIQDNGCGIKNSDLPILAERFTTSKLSSYSDLSHLTTYGFRGEALASISHVARLSVTTKTAAAEHAWKACYEDGKLVPAKAGQTADPKPCAGNDGTIITVEDLFHNTPTRLSALRSSTEEYARILDVMTKYAVHNYKVAFVCKKSGSSTPDLSSSPASSVSQAVNLLYGTSIGKSLLQVTCGPDPNAVHTSKDTQSWKGEVVFTNASYQSKKFIFLLFINHRLVESARMKRAMEAMYTSILPKGFSPFVYLSLEIDPQSVDVNVHPTKREVHFLNEDAIVERVCNVAQDRLHNKSQSRSYPTQTLLTQNQRVQMDVDEPGDSRDNELGPSRVHAVQITAPTPSTSKKKVAPKNLIRTSAADRTLHSMFPVLPSNRTQPQSEPQPQTQDRRQAETEENAGRGDEEPPAPVRREGSRKSKEIPESAIELSSIRDLRKGVLIKEHQGLHEVLEGHVFVGIVDLDRCLSLVQHSTQLYLLNHGSLAEELFYQLGLRQFSSFAKFKLEPAPPLRKLITIAVDAEDGISRTKLTKDQVIEFIHRTLMDPDRREMLSEYFCLTITDDGLVQTLPLILRGYTPNLDKLPLLLMRLGPQVDWMDEERCFESILRELAYFYVPGPLDGSPASLEDTEESKAEKWQIEHIIFPAMRKYLVPPKSLLERDVVQVASLPDLYRVFERC</sequence>
<dbReference type="GO" id="GO:0016887">
    <property type="term" value="F:ATP hydrolysis activity"/>
    <property type="evidence" value="ECO:0007669"/>
    <property type="project" value="InterPro"/>
</dbReference>
<dbReference type="NCBIfam" id="TIGR00585">
    <property type="entry name" value="mutl"/>
    <property type="match status" value="1"/>
</dbReference>
<protein>
    <submittedName>
        <fullName evidence="8">DNA mismatch repair protein MutL</fullName>
    </submittedName>
</protein>
<dbReference type="OrthoDB" id="10263226at2759"/>
<evidence type="ECO:0000256" key="2">
    <source>
        <dbReference type="ARBA" id="ARBA00006082"/>
    </source>
</evidence>
<accession>A0A9P6HMZ8</accession>
<dbReference type="AlphaFoldDB" id="A0A9P6HMZ8"/>